<dbReference type="RefSeq" id="WP_014176601.1">
    <property type="nucleotide sequence ID" value="NC_016582.1"/>
</dbReference>
<dbReference type="eggNOG" id="COG2206">
    <property type="taxonomic scope" value="Bacteria"/>
</dbReference>
<feature type="region of interest" description="Disordered" evidence="1">
    <location>
        <begin position="47"/>
        <end position="74"/>
    </location>
</feature>
<dbReference type="PATRIC" id="fig|749414.3.peg.4144"/>
<evidence type="ECO:0000256" key="1">
    <source>
        <dbReference type="SAM" id="MobiDB-lite"/>
    </source>
</evidence>
<dbReference type="EMBL" id="CP002047">
    <property type="protein sequence ID" value="ADI07128.1"/>
    <property type="molecule type" value="Genomic_DNA"/>
</dbReference>
<dbReference type="Pfam" id="PF01966">
    <property type="entry name" value="HD"/>
    <property type="match status" value="1"/>
</dbReference>
<organism evidence="4 5">
    <name type="scientific">Streptomyces bingchenggensis (strain BCW-1)</name>
    <dbReference type="NCBI Taxonomy" id="749414"/>
    <lineage>
        <taxon>Bacteria</taxon>
        <taxon>Bacillati</taxon>
        <taxon>Actinomycetota</taxon>
        <taxon>Actinomycetes</taxon>
        <taxon>Kitasatosporales</taxon>
        <taxon>Streptomycetaceae</taxon>
        <taxon>Streptomyces</taxon>
    </lineage>
</organism>
<protein>
    <submittedName>
        <fullName evidence="4">Lipoprotein</fullName>
    </submittedName>
</protein>
<feature type="transmembrane region" description="Helical" evidence="2">
    <location>
        <begin position="101"/>
        <end position="122"/>
    </location>
</feature>
<dbReference type="PANTHER" id="PTHR45228:SF4">
    <property type="entry name" value="LIPOPROTEIN"/>
    <property type="match status" value="1"/>
</dbReference>
<feature type="transmembrane region" description="Helical" evidence="2">
    <location>
        <begin position="208"/>
        <end position="226"/>
    </location>
</feature>
<sequence>MHGAAGALVVAALVWTQRVGVRQPGVALAFGALVALGEAMRRDGRPAVRAGAGAERGAAGAHERPREPEAGEREPAPVAAAAALGYAALGPLDGAPTTYGVLQAVAVVGAASLLALVMRMALGHPADLDLDRAARRVLTVAFVAICCQPLHYTGRLPSWFGRPGHGPCLVAALLLVLVLAALGDAALAAAPARTRTGRSYAPLLRDELRALPGVGAVICATAAVMAPAVAVAGLWMLPVLCVPLLLVQYSFRRCAGIRATCRQTVASLARTTEIAGYTPAGHARRVAGLSRAVGHELRLSAPSLTVLEYAALMHDVGQLSLLDPVPAGATEPLPEAEQRRIALLGGAVVRQTGVPDEVAEIVERQADPYREQPLPARIVRAVNAYTELVGGSPGTSLGNPQKGRGAVGPGALERLRRGTGRDFDPVVVEALATVVSRPEHDPERDPEHHPEYDPEYDPEHDPAHDLVHDEVRGHPK</sequence>
<keyword evidence="5" id="KW-1185">Reference proteome</keyword>
<keyword evidence="2" id="KW-0472">Membrane</keyword>
<accession>D7BQ99</accession>
<feature type="transmembrane region" description="Helical" evidence="2">
    <location>
        <begin position="164"/>
        <end position="187"/>
    </location>
</feature>
<dbReference type="InterPro" id="IPR003607">
    <property type="entry name" value="HD/PDEase_dom"/>
</dbReference>
<dbReference type="STRING" id="749414.SBI_04007"/>
<name>D7BQ99_STRBB</name>
<reference evidence="4 5" key="1">
    <citation type="journal article" date="2010" name="J. Bacteriol.">
        <title>Genome sequence of the milbemycin-producing bacterium Streptomyces bingchenggensis.</title>
        <authorList>
            <person name="Wang X.J."/>
            <person name="Yan Y.J."/>
            <person name="Zhang B."/>
            <person name="An J."/>
            <person name="Wang J.J."/>
            <person name="Tian J."/>
            <person name="Jiang L."/>
            <person name="Chen Y.H."/>
            <person name="Huang S.X."/>
            <person name="Yin M."/>
            <person name="Zhang J."/>
            <person name="Gao A.L."/>
            <person name="Liu C.X."/>
            <person name="Zhu Z.X."/>
            <person name="Xiang W.S."/>
        </authorList>
    </citation>
    <scope>NUCLEOTIDE SEQUENCE [LARGE SCALE GENOMIC DNA]</scope>
    <source>
        <strain evidence="4 5">BCW-1</strain>
    </source>
</reference>
<evidence type="ECO:0000259" key="3">
    <source>
        <dbReference type="Pfam" id="PF01966"/>
    </source>
</evidence>
<feature type="transmembrane region" description="Helical" evidence="2">
    <location>
        <begin position="134"/>
        <end position="152"/>
    </location>
</feature>
<evidence type="ECO:0000256" key="2">
    <source>
        <dbReference type="SAM" id="Phobius"/>
    </source>
</evidence>
<proteinExistence type="predicted"/>
<dbReference type="CDD" id="cd00077">
    <property type="entry name" value="HDc"/>
    <property type="match status" value="1"/>
</dbReference>
<feature type="compositionally biased region" description="Basic and acidic residues" evidence="1">
    <location>
        <begin position="61"/>
        <end position="74"/>
    </location>
</feature>
<keyword evidence="2" id="KW-0812">Transmembrane</keyword>
<keyword evidence="4" id="KW-0449">Lipoprotein</keyword>
<dbReference type="InterPro" id="IPR052020">
    <property type="entry name" value="Cyclic_di-GMP/3'3'-cGAMP_PDE"/>
</dbReference>
<feature type="domain" description="HD" evidence="3">
    <location>
        <begin position="281"/>
        <end position="384"/>
    </location>
</feature>
<gene>
    <name evidence="4" type="ordered locus">SBI_04007</name>
</gene>
<evidence type="ECO:0000313" key="5">
    <source>
        <dbReference type="Proteomes" id="UP000000377"/>
    </source>
</evidence>
<feature type="region of interest" description="Disordered" evidence="1">
    <location>
        <begin position="391"/>
        <end position="410"/>
    </location>
</feature>
<dbReference type="HOGENOM" id="CLU_637654_0_0_11"/>
<dbReference type="Proteomes" id="UP000000377">
    <property type="component" value="Chromosome"/>
</dbReference>
<dbReference type="AlphaFoldDB" id="D7BQ99"/>
<feature type="compositionally biased region" description="Basic and acidic residues" evidence="1">
    <location>
        <begin position="437"/>
        <end position="476"/>
    </location>
</feature>
<dbReference type="PANTHER" id="PTHR45228">
    <property type="entry name" value="CYCLIC DI-GMP PHOSPHODIESTERASE TM_0186-RELATED"/>
    <property type="match status" value="1"/>
</dbReference>
<dbReference type="Gene3D" id="1.10.3210.10">
    <property type="entry name" value="Hypothetical protein af1432"/>
    <property type="match status" value="1"/>
</dbReference>
<keyword evidence="2" id="KW-1133">Transmembrane helix</keyword>
<feature type="compositionally biased region" description="Low complexity" evidence="1">
    <location>
        <begin position="47"/>
        <end position="60"/>
    </location>
</feature>
<dbReference type="KEGG" id="sbh:SBI_04007"/>
<evidence type="ECO:0000313" key="4">
    <source>
        <dbReference type="EMBL" id="ADI07128.1"/>
    </source>
</evidence>
<dbReference type="InterPro" id="IPR006674">
    <property type="entry name" value="HD_domain"/>
</dbReference>
<dbReference type="SUPFAM" id="SSF109604">
    <property type="entry name" value="HD-domain/PDEase-like"/>
    <property type="match status" value="1"/>
</dbReference>
<feature type="region of interest" description="Disordered" evidence="1">
    <location>
        <begin position="432"/>
        <end position="476"/>
    </location>
</feature>